<dbReference type="EMBL" id="FXUG01000036">
    <property type="protein sequence ID" value="SMP79636.1"/>
    <property type="molecule type" value="Genomic_DNA"/>
</dbReference>
<dbReference type="Proteomes" id="UP001158067">
    <property type="component" value="Unassembled WGS sequence"/>
</dbReference>
<comment type="caution">
    <text evidence="1">The sequence shown here is derived from an EMBL/GenBank/DDBJ whole genome shotgun (WGS) entry which is preliminary data.</text>
</comment>
<evidence type="ECO:0000313" key="1">
    <source>
        <dbReference type="EMBL" id="SMP79636.1"/>
    </source>
</evidence>
<accession>A0ABY1QTJ5</accession>
<evidence type="ECO:0000313" key="2">
    <source>
        <dbReference type="Proteomes" id="UP001158067"/>
    </source>
</evidence>
<dbReference type="InterPro" id="IPR013424">
    <property type="entry name" value="Ice-binding_C"/>
</dbReference>
<dbReference type="RefSeq" id="WP_283435644.1">
    <property type="nucleotide sequence ID" value="NZ_FXUG01000036.1"/>
</dbReference>
<dbReference type="NCBIfam" id="TIGR02595">
    <property type="entry name" value="PEP_CTERM"/>
    <property type="match status" value="1"/>
</dbReference>
<organism evidence="1 2">
    <name type="scientific">Neorhodopirellula lusitana</name>
    <dbReference type="NCBI Taxonomy" id="445327"/>
    <lineage>
        <taxon>Bacteria</taxon>
        <taxon>Pseudomonadati</taxon>
        <taxon>Planctomycetota</taxon>
        <taxon>Planctomycetia</taxon>
        <taxon>Pirellulales</taxon>
        <taxon>Pirellulaceae</taxon>
        <taxon>Neorhodopirellula</taxon>
    </lineage>
</organism>
<reference evidence="1 2" key="1">
    <citation type="submission" date="2017-05" db="EMBL/GenBank/DDBJ databases">
        <authorList>
            <person name="Varghese N."/>
            <person name="Submissions S."/>
        </authorList>
    </citation>
    <scope>NUCLEOTIDE SEQUENCE [LARGE SCALE GENOMIC DNA]</scope>
    <source>
        <strain evidence="1 2">DSM 25457</strain>
    </source>
</reference>
<protein>
    <submittedName>
        <fullName evidence="1">PEP-CTERM protein-sorting domain-containing protein</fullName>
    </submittedName>
</protein>
<gene>
    <name evidence="1" type="ORF">SAMN06265222_1365</name>
</gene>
<proteinExistence type="predicted"/>
<keyword evidence="2" id="KW-1185">Reference proteome</keyword>
<name>A0ABY1QTJ5_9BACT</name>
<sequence>MPCTGAVAYVARPSLPAFRPPPGDGQRYAIETFLIAVCLNMKHSTCLAVLLAFFFAAADSVHADLITNIDQSSQSANIEFFMTTGTGTGFGQSFLPTLSAIDAAEFSLRSAGGVSNVRLDVYDGDGFTGSLLGSSSIVGISNTALETVHFDLDSQISLAIGNAYTLRLLHISGAAYFAEASTLDPYSSGISYNPFGIAVASNDLVFSEGTHVTAVPEPSSFAMLLLGGFGATIIRRHKLSRNCREA</sequence>